<name>A0A250KZF0_9GAMM</name>
<protein>
    <recommendedName>
        <fullName evidence="3">Lipoprotein</fullName>
    </recommendedName>
</protein>
<dbReference type="KEGG" id="mmai:sS8_5136"/>
<proteinExistence type="predicted"/>
<evidence type="ECO:0000313" key="2">
    <source>
        <dbReference type="Proteomes" id="UP000266313"/>
    </source>
</evidence>
<gene>
    <name evidence="1" type="ORF">sS8_5136</name>
</gene>
<accession>A0A250KZF0</accession>
<dbReference type="EMBL" id="AP017928">
    <property type="protein sequence ID" value="BBA37058.1"/>
    <property type="molecule type" value="Genomic_DNA"/>
</dbReference>
<dbReference type="Proteomes" id="UP000266313">
    <property type="component" value="Chromosome"/>
</dbReference>
<reference evidence="1 2" key="1">
    <citation type="submission" date="2016-12" db="EMBL/GenBank/DDBJ databases">
        <title>Genome sequencing of Methylocaldum marinum.</title>
        <authorList>
            <person name="Takeuchi M."/>
            <person name="Kamagata Y."/>
            <person name="Hiraoka S."/>
            <person name="Oshima K."/>
            <person name="Hattori M."/>
            <person name="Iwasaki W."/>
        </authorList>
    </citation>
    <scope>NUCLEOTIDE SEQUENCE [LARGE SCALE GENOMIC DNA]</scope>
    <source>
        <strain evidence="1 2">S8</strain>
    </source>
</reference>
<sequence length="220" mass="24205">MHISAKFLLVAGMASTILGCASYRALKPAETMDGRIDGQGFAASFPQTTGWYIVRSTHDEIVFLKASEETAQRSPADAVITASLGVRTLPAEELARQSDSDFAAGVERFLAKRMGGPPAFYAGSSLLALVQLDTEPHRFHDAVCAKYEALQIARNGAQLREPELAFSDHGIVCRHPDDPGRLIQMFFNERSVRVMPRFASPATWDEVTKAFESLRFTPDR</sequence>
<dbReference type="PROSITE" id="PS51257">
    <property type="entry name" value="PROKAR_LIPOPROTEIN"/>
    <property type="match status" value="1"/>
</dbReference>
<evidence type="ECO:0008006" key="3">
    <source>
        <dbReference type="Google" id="ProtNLM"/>
    </source>
</evidence>
<organism evidence="1 2">
    <name type="scientific">Methylocaldum marinum</name>
    <dbReference type="NCBI Taxonomy" id="1432792"/>
    <lineage>
        <taxon>Bacteria</taxon>
        <taxon>Pseudomonadati</taxon>
        <taxon>Pseudomonadota</taxon>
        <taxon>Gammaproteobacteria</taxon>
        <taxon>Methylococcales</taxon>
        <taxon>Methylococcaceae</taxon>
        <taxon>Methylocaldum</taxon>
    </lineage>
</organism>
<dbReference type="OrthoDB" id="501284at2"/>
<dbReference type="AlphaFoldDB" id="A0A250KZF0"/>
<evidence type="ECO:0000313" key="1">
    <source>
        <dbReference type="EMBL" id="BBA37058.1"/>
    </source>
</evidence>
<keyword evidence="2" id="KW-1185">Reference proteome</keyword>